<protein>
    <submittedName>
        <fullName evidence="1">BnaAnng09560D protein</fullName>
    </submittedName>
</protein>
<dbReference type="PaxDb" id="3708-A0A078IE09"/>
<evidence type="ECO:0000313" key="2">
    <source>
        <dbReference type="Proteomes" id="UP000028999"/>
    </source>
</evidence>
<sequence length="89" mass="9902">MTSRRSNSRDSDRVQTRTGVANAEHILAGDRANAAQLAVTEKLGNQAATFEARLRVVSNERRSSLERISVLEAEVESLWEPKFALSIYV</sequence>
<dbReference type="EMBL" id="LK032761">
    <property type="protein sequence ID" value="CDY48226.1"/>
    <property type="molecule type" value="Genomic_DNA"/>
</dbReference>
<evidence type="ECO:0000313" key="1">
    <source>
        <dbReference type="EMBL" id="CDY48226.1"/>
    </source>
</evidence>
<name>A0A078IE09_BRANA</name>
<gene>
    <name evidence="1" type="primary">BnaAnng09560D</name>
    <name evidence="1" type="ORF">GSBRNA2T00089082001</name>
</gene>
<accession>A0A078IE09</accession>
<keyword evidence="2" id="KW-1185">Reference proteome</keyword>
<proteinExistence type="predicted"/>
<organism evidence="1 2">
    <name type="scientific">Brassica napus</name>
    <name type="common">Rape</name>
    <dbReference type="NCBI Taxonomy" id="3708"/>
    <lineage>
        <taxon>Eukaryota</taxon>
        <taxon>Viridiplantae</taxon>
        <taxon>Streptophyta</taxon>
        <taxon>Embryophyta</taxon>
        <taxon>Tracheophyta</taxon>
        <taxon>Spermatophyta</taxon>
        <taxon>Magnoliopsida</taxon>
        <taxon>eudicotyledons</taxon>
        <taxon>Gunneridae</taxon>
        <taxon>Pentapetalae</taxon>
        <taxon>rosids</taxon>
        <taxon>malvids</taxon>
        <taxon>Brassicales</taxon>
        <taxon>Brassicaceae</taxon>
        <taxon>Brassiceae</taxon>
        <taxon>Brassica</taxon>
    </lineage>
</organism>
<dbReference type="Gramene" id="CDY48226">
    <property type="protein sequence ID" value="CDY48226"/>
    <property type="gene ID" value="GSBRNA2T00089082001"/>
</dbReference>
<dbReference type="AlphaFoldDB" id="A0A078IE09"/>
<reference evidence="1 2" key="1">
    <citation type="journal article" date="2014" name="Science">
        <title>Plant genetics. Early allopolyploid evolution in the post-Neolithic Brassica napus oilseed genome.</title>
        <authorList>
            <person name="Chalhoub B."/>
            <person name="Denoeud F."/>
            <person name="Liu S."/>
            <person name="Parkin I.A."/>
            <person name="Tang H."/>
            <person name="Wang X."/>
            <person name="Chiquet J."/>
            <person name="Belcram H."/>
            <person name="Tong C."/>
            <person name="Samans B."/>
            <person name="Correa M."/>
            <person name="Da Silva C."/>
            <person name="Just J."/>
            <person name="Falentin C."/>
            <person name="Koh C.S."/>
            <person name="Le Clainche I."/>
            <person name="Bernard M."/>
            <person name="Bento P."/>
            <person name="Noel B."/>
            <person name="Labadie K."/>
            <person name="Alberti A."/>
            <person name="Charles M."/>
            <person name="Arnaud D."/>
            <person name="Guo H."/>
            <person name="Daviaud C."/>
            <person name="Alamery S."/>
            <person name="Jabbari K."/>
            <person name="Zhao M."/>
            <person name="Edger P.P."/>
            <person name="Chelaifa H."/>
            <person name="Tack D."/>
            <person name="Lassalle G."/>
            <person name="Mestiri I."/>
            <person name="Schnel N."/>
            <person name="Le Paslier M.C."/>
            <person name="Fan G."/>
            <person name="Renault V."/>
            <person name="Bayer P.E."/>
            <person name="Golicz A.A."/>
            <person name="Manoli S."/>
            <person name="Lee T.H."/>
            <person name="Thi V.H."/>
            <person name="Chalabi S."/>
            <person name="Hu Q."/>
            <person name="Fan C."/>
            <person name="Tollenaere R."/>
            <person name="Lu Y."/>
            <person name="Battail C."/>
            <person name="Shen J."/>
            <person name="Sidebottom C.H."/>
            <person name="Wang X."/>
            <person name="Canaguier A."/>
            <person name="Chauveau A."/>
            <person name="Berard A."/>
            <person name="Deniot G."/>
            <person name="Guan M."/>
            <person name="Liu Z."/>
            <person name="Sun F."/>
            <person name="Lim Y.P."/>
            <person name="Lyons E."/>
            <person name="Town C.D."/>
            <person name="Bancroft I."/>
            <person name="Wang X."/>
            <person name="Meng J."/>
            <person name="Ma J."/>
            <person name="Pires J.C."/>
            <person name="King G.J."/>
            <person name="Brunel D."/>
            <person name="Delourme R."/>
            <person name="Renard M."/>
            <person name="Aury J.M."/>
            <person name="Adams K.L."/>
            <person name="Batley J."/>
            <person name="Snowdon R.J."/>
            <person name="Tost J."/>
            <person name="Edwards D."/>
            <person name="Zhou Y."/>
            <person name="Hua W."/>
            <person name="Sharpe A.G."/>
            <person name="Paterson A.H."/>
            <person name="Guan C."/>
            <person name="Wincker P."/>
        </authorList>
    </citation>
    <scope>NUCLEOTIDE SEQUENCE [LARGE SCALE GENOMIC DNA]</scope>
    <source>
        <strain evidence="2">cv. Darmor-bzh</strain>
    </source>
</reference>
<dbReference type="Proteomes" id="UP000028999">
    <property type="component" value="Unassembled WGS sequence"/>
</dbReference>